<sequence length="80" mass="8530">MAKKPATAGDAAALTSMDYAEQERTYRGFVELIKLSVIGMALLMIGLYFVVIGGQPVLGGILIFASIIVPPLMAVFQRKG</sequence>
<name>A0AA41QQJ1_9HYPH</name>
<dbReference type="SUPFAM" id="SSF81469">
    <property type="entry name" value="Bacterial aa3 type cytochrome c oxidase subunit IV"/>
    <property type="match status" value="1"/>
</dbReference>
<evidence type="ECO:0000313" key="4">
    <source>
        <dbReference type="Proteomes" id="UP001156140"/>
    </source>
</evidence>
<comment type="caution">
    <text evidence="3">The sequence shown here is derived from an EMBL/GenBank/DDBJ whole genome shotgun (WGS) entry which is preliminary data.</text>
</comment>
<reference evidence="3" key="1">
    <citation type="submission" date="2022-03" db="EMBL/GenBank/DDBJ databases">
        <title>The complete genome sequence of a Methyloterrigena soli.</title>
        <authorList>
            <person name="Zi Z."/>
        </authorList>
    </citation>
    <scope>NUCLEOTIDE SEQUENCE</scope>
    <source>
        <strain evidence="3">M48</strain>
    </source>
</reference>
<evidence type="ECO:0000313" key="3">
    <source>
        <dbReference type="EMBL" id="MCI0128959.1"/>
    </source>
</evidence>
<accession>A0AA41QQJ1</accession>
<dbReference type="Gene3D" id="1.20.5.160">
    <property type="entry name" value="Bacterial aa3 type cytochrome c oxidase subunit IV"/>
    <property type="match status" value="1"/>
</dbReference>
<dbReference type="Proteomes" id="UP001156140">
    <property type="component" value="Unassembled WGS sequence"/>
</dbReference>
<feature type="transmembrane region" description="Helical" evidence="1">
    <location>
        <begin position="57"/>
        <end position="76"/>
    </location>
</feature>
<feature type="transmembrane region" description="Helical" evidence="1">
    <location>
        <begin position="32"/>
        <end position="51"/>
    </location>
</feature>
<evidence type="ECO:0000259" key="2">
    <source>
        <dbReference type="Pfam" id="PF07835"/>
    </source>
</evidence>
<dbReference type="Pfam" id="PF07835">
    <property type="entry name" value="COX4_pro_2"/>
    <property type="match status" value="1"/>
</dbReference>
<dbReference type="AlphaFoldDB" id="A0AA41QQJ1"/>
<dbReference type="InterPro" id="IPR036596">
    <property type="entry name" value="Cyt-C_aa3_sf"/>
</dbReference>
<keyword evidence="1" id="KW-0812">Transmembrane</keyword>
<proteinExistence type="predicted"/>
<keyword evidence="1" id="KW-1133">Transmembrane helix</keyword>
<keyword evidence="4" id="KW-1185">Reference proteome</keyword>
<organism evidence="3 4">
    <name type="scientific">Paradevosia shaoguanensis</name>
    <dbReference type="NCBI Taxonomy" id="1335043"/>
    <lineage>
        <taxon>Bacteria</taxon>
        <taxon>Pseudomonadati</taxon>
        <taxon>Pseudomonadota</taxon>
        <taxon>Alphaproteobacteria</taxon>
        <taxon>Hyphomicrobiales</taxon>
        <taxon>Devosiaceae</taxon>
        <taxon>Paradevosia</taxon>
    </lineage>
</organism>
<dbReference type="RefSeq" id="WP_035035620.1">
    <property type="nucleotide sequence ID" value="NZ_CP068983.1"/>
</dbReference>
<dbReference type="EMBL" id="JALAZD010000003">
    <property type="protein sequence ID" value="MCI0128959.1"/>
    <property type="molecule type" value="Genomic_DNA"/>
</dbReference>
<evidence type="ECO:0000256" key="1">
    <source>
        <dbReference type="SAM" id="Phobius"/>
    </source>
</evidence>
<keyword evidence="1" id="KW-0472">Membrane</keyword>
<dbReference type="InterPro" id="IPR012422">
    <property type="entry name" value="Cyt_c_oxidase_su4_bac-aa3"/>
</dbReference>
<protein>
    <submittedName>
        <fullName evidence="3">Aa3-type cytochrome c oxidase subunit IV</fullName>
    </submittedName>
</protein>
<gene>
    <name evidence="3" type="ORF">ML536_19165</name>
</gene>
<feature type="domain" description="Cytochrome c oxidase subunit IV bacterial aa3 type" evidence="2">
    <location>
        <begin position="16"/>
        <end position="50"/>
    </location>
</feature>